<accession>K1XTU6</accession>
<dbReference type="Pfam" id="PF13300">
    <property type="entry name" value="DUF4078"/>
    <property type="match status" value="1"/>
</dbReference>
<sequence>MLEFAFKFAPLAVAGEASSALQKLERSLQHHISSRRRLRPPTSLESMASETGNLYGIKPPKKEYKSLSSTTNLAFQSSLSSLLSAATSTSMTAPGRPRPSKSKPDIFTAQNKNAKKRAAKDLEDDEFRGRTARRQDLGGVDENVLQRSKRKLEAKAKIYARMKRGDVVAEGDEEGLVDFDRKWAERGGHDDDSSEVESDDGQGEMVDYEDEYGRARRGTRAEVERMERKKRNQLLGAEELDRMSARPAMPSKVIYGDTVQTMAFNPDEERLEKMEELAKKRDRSLTPPDATHYEADKEIRSKGVGFYAFSKDEKTRMQEMSNLEEERRETERIRLERERKKDQRRREIEERRRILGEKRAKKQADTFLDGLMNDMGAVEKE</sequence>
<reference evidence="3 4" key="1">
    <citation type="journal article" date="2012" name="BMC Genomics">
        <title>Sequencing the genome of Marssonina brunnea reveals fungus-poplar co-evolution.</title>
        <authorList>
            <person name="Zhu S."/>
            <person name="Cao Y.-Z."/>
            <person name="Jiang C."/>
            <person name="Tan B.-Y."/>
            <person name="Wang Z."/>
            <person name="Feng S."/>
            <person name="Zhang L."/>
            <person name="Su X.-H."/>
            <person name="Brejova B."/>
            <person name="Vinar T."/>
            <person name="Xu M."/>
            <person name="Wang M.-X."/>
            <person name="Zhang S.-G."/>
            <person name="Huang M.-R."/>
            <person name="Wu R."/>
            <person name="Zhou Y."/>
        </authorList>
    </citation>
    <scope>NUCLEOTIDE SEQUENCE [LARGE SCALE GENOMIC DNA]</scope>
    <source>
        <strain evidence="3 4">MB_m1</strain>
    </source>
</reference>
<name>K1XTU6_MARBU</name>
<feature type="region of interest" description="Disordered" evidence="2">
    <location>
        <begin position="277"/>
        <end position="297"/>
    </location>
</feature>
<dbReference type="InParanoid" id="K1XTU6"/>
<dbReference type="PANTHER" id="PTHR15885:SF1">
    <property type="entry name" value="COILED-COIL DOMAIN-CONTAINING PROTEIN 174"/>
    <property type="match status" value="1"/>
</dbReference>
<feature type="compositionally biased region" description="Basic and acidic residues" evidence="2">
    <location>
        <begin position="324"/>
        <end position="358"/>
    </location>
</feature>
<dbReference type="EMBL" id="JH921440">
    <property type="protein sequence ID" value="EKD16019.1"/>
    <property type="molecule type" value="Genomic_DNA"/>
</dbReference>
<feature type="region of interest" description="Disordered" evidence="2">
    <location>
        <begin position="183"/>
        <end position="243"/>
    </location>
</feature>
<evidence type="ECO:0000313" key="4">
    <source>
        <dbReference type="Proteomes" id="UP000006753"/>
    </source>
</evidence>
<keyword evidence="4" id="KW-1185">Reference proteome</keyword>
<feature type="compositionally biased region" description="Basic and acidic residues" evidence="2">
    <location>
        <begin position="211"/>
        <end position="227"/>
    </location>
</feature>
<dbReference type="Proteomes" id="UP000006753">
    <property type="component" value="Unassembled WGS sequence"/>
</dbReference>
<feature type="region of interest" description="Disordered" evidence="2">
    <location>
        <begin position="87"/>
        <end position="134"/>
    </location>
</feature>
<feature type="region of interest" description="Disordered" evidence="2">
    <location>
        <begin position="317"/>
        <end position="358"/>
    </location>
</feature>
<dbReference type="AlphaFoldDB" id="K1XTU6"/>
<dbReference type="KEGG" id="mbe:MBM_06030"/>
<dbReference type="GeneID" id="18761965"/>
<dbReference type="eggNOG" id="ENOG502S79I">
    <property type="taxonomic scope" value="Eukaryota"/>
</dbReference>
<evidence type="ECO:0000256" key="2">
    <source>
        <dbReference type="SAM" id="MobiDB-lite"/>
    </source>
</evidence>
<proteinExistence type="predicted"/>
<dbReference type="HOGENOM" id="CLU_054813_0_0_1"/>
<dbReference type="InterPro" id="IPR025066">
    <property type="entry name" value="CCDC174-like"/>
</dbReference>
<keyword evidence="1" id="KW-0175">Coiled coil</keyword>
<organism evidence="3 4">
    <name type="scientific">Marssonina brunnea f. sp. multigermtubi (strain MB_m1)</name>
    <name type="common">Marssonina leaf spot fungus</name>
    <dbReference type="NCBI Taxonomy" id="1072389"/>
    <lineage>
        <taxon>Eukaryota</taxon>
        <taxon>Fungi</taxon>
        <taxon>Dikarya</taxon>
        <taxon>Ascomycota</taxon>
        <taxon>Pezizomycotina</taxon>
        <taxon>Leotiomycetes</taxon>
        <taxon>Helotiales</taxon>
        <taxon>Drepanopezizaceae</taxon>
        <taxon>Drepanopeziza</taxon>
    </lineage>
</organism>
<evidence type="ECO:0000256" key="1">
    <source>
        <dbReference type="ARBA" id="ARBA00023054"/>
    </source>
</evidence>
<dbReference type="STRING" id="1072389.K1XTU6"/>
<dbReference type="PANTHER" id="PTHR15885">
    <property type="entry name" value="COILED-COIL DOMAIN-CONTAINING PROTEIN 174"/>
    <property type="match status" value="1"/>
</dbReference>
<feature type="compositionally biased region" description="Acidic residues" evidence="2">
    <location>
        <begin position="192"/>
        <end position="210"/>
    </location>
</feature>
<dbReference type="GO" id="GO:0005634">
    <property type="term" value="C:nucleus"/>
    <property type="evidence" value="ECO:0007669"/>
    <property type="project" value="TreeGrafter"/>
</dbReference>
<gene>
    <name evidence="3" type="ORF">MBM_06030</name>
</gene>
<dbReference type="OMA" id="HNKGAQK"/>
<feature type="region of interest" description="Disordered" evidence="2">
    <location>
        <begin position="30"/>
        <end position="60"/>
    </location>
</feature>
<evidence type="ECO:0000313" key="3">
    <source>
        <dbReference type="EMBL" id="EKD16019.1"/>
    </source>
</evidence>
<protein>
    <submittedName>
        <fullName evidence="3">Uncharacterized protein</fullName>
    </submittedName>
</protein>
<dbReference type="OrthoDB" id="333551at2759"/>